<keyword evidence="1" id="KW-1133">Transmembrane helix</keyword>
<proteinExistence type="predicted"/>
<protein>
    <submittedName>
        <fullName evidence="2">Uncharacterized protein</fullName>
    </submittedName>
</protein>
<organism evidence="2 3">
    <name type="scientific">Blautia obeum</name>
    <dbReference type="NCBI Taxonomy" id="40520"/>
    <lineage>
        <taxon>Bacteria</taxon>
        <taxon>Bacillati</taxon>
        <taxon>Bacillota</taxon>
        <taxon>Clostridia</taxon>
        <taxon>Lachnospirales</taxon>
        <taxon>Lachnospiraceae</taxon>
        <taxon>Blautia</taxon>
    </lineage>
</organism>
<evidence type="ECO:0000313" key="2">
    <source>
        <dbReference type="EMBL" id="CUP83919.1"/>
    </source>
</evidence>
<gene>
    <name evidence="2" type="ORF">ERS852533_02733</name>
</gene>
<evidence type="ECO:0000313" key="3">
    <source>
        <dbReference type="Proteomes" id="UP000095413"/>
    </source>
</evidence>
<sequence length="89" mass="10429">MSKDCRTTKNRNNSLTFGVLAGIILCQHWYLWRDFMQRKAGNRRREPIRYVVEHVYSGKESMEKVLTAVSEEAAKQNVKEKLENQKKVG</sequence>
<dbReference type="AlphaFoldDB" id="A0A174RNA9"/>
<evidence type="ECO:0000256" key="1">
    <source>
        <dbReference type="SAM" id="Phobius"/>
    </source>
</evidence>
<dbReference type="Proteomes" id="UP000095413">
    <property type="component" value="Unassembled WGS sequence"/>
</dbReference>
<accession>A0A174RNA9</accession>
<keyword evidence="1" id="KW-0812">Transmembrane</keyword>
<reference evidence="2 3" key="1">
    <citation type="submission" date="2015-09" db="EMBL/GenBank/DDBJ databases">
        <authorList>
            <consortium name="Pathogen Informatics"/>
        </authorList>
    </citation>
    <scope>NUCLEOTIDE SEQUENCE [LARGE SCALE GENOMIC DNA]</scope>
    <source>
        <strain evidence="2 3">2789STDY5834921</strain>
    </source>
</reference>
<dbReference type="EMBL" id="CZBA01000018">
    <property type="protein sequence ID" value="CUP83919.1"/>
    <property type="molecule type" value="Genomic_DNA"/>
</dbReference>
<name>A0A174RNA9_9FIRM</name>
<keyword evidence="1" id="KW-0472">Membrane</keyword>
<feature type="transmembrane region" description="Helical" evidence="1">
    <location>
        <begin position="12"/>
        <end position="32"/>
    </location>
</feature>